<dbReference type="OrthoDB" id="3247418at2759"/>
<sequence length="113" mass="12964">MAAIHGTPAVLHRIREVINDMDTPSWLPSVPRNYGFAAAGVLKADEWRTLSTVYFPIALVKHCLSEFHSNHYYSGELESTMMHVHIKKSKIKQWLSHPECPAFIKQCKNIFDK</sequence>
<feature type="non-terminal residue" evidence="1">
    <location>
        <position position="113"/>
    </location>
</feature>
<accession>A0A0D2PQV8</accession>
<evidence type="ECO:0000313" key="1">
    <source>
        <dbReference type="EMBL" id="KJA22210.1"/>
    </source>
</evidence>
<reference evidence="2" key="1">
    <citation type="submission" date="2014-04" db="EMBL/GenBank/DDBJ databases">
        <title>Evolutionary Origins and Diversification of the Mycorrhizal Mutualists.</title>
        <authorList>
            <consortium name="DOE Joint Genome Institute"/>
            <consortium name="Mycorrhizal Genomics Consortium"/>
            <person name="Kohler A."/>
            <person name="Kuo A."/>
            <person name="Nagy L.G."/>
            <person name="Floudas D."/>
            <person name="Copeland A."/>
            <person name="Barry K.W."/>
            <person name="Cichocki N."/>
            <person name="Veneault-Fourrey C."/>
            <person name="LaButti K."/>
            <person name="Lindquist E.A."/>
            <person name="Lipzen A."/>
            <person name="Lundell T."/>
            <person name="Morin E."/>
            <person name="Murat C."/>
            <person name="Riley R."/>
            <person name="Ohm R."/>
            <person name="Sun H."/>
            <person name="Tunlid A."/>
            <person name="Henrissat B."/>
            <person name="Grigoriev I.V."/>
            <person name="Hibbett D.S."/>
            <person name="Martin F."/>
        </authorList>
    </citation>
    <scope>NUCLEOTIDE SEQUENCE [LARGE SCALE GENOMIC DNA]</scope>
    <source>
        <strain evidence="2">FD-334 SS-4</strain>
    </source>
</reference>
<dbReference type="STRING" id="945553.A0A0D2PQV8"/>
<gene>
    <name evidence="1" type="ORF">HYPSUDRAFT_139516</name>
</gene>
<organism evidence="1 2">
    <name type="scientific">Hypholoma sublateritium (strain FD-334 SS-4)</name>
    <dbReference type="NCBI Taxonomy" id="945553"/>
    <lineage>
        <taxon>Eukaryota</taxon>
        <taxon>Fungi</taxon>
        <taxon>Dikarya</taxon>
        <taxon>Basidiomycota</taxon>
        <taxon>Agaricomycotina</taxon>
        <taxon>Agaricomycetes</taxon>
        <taxon>Agaricomycetidae</taxon>
        <taxon>Agaricales</taxon>
        <taxon>Agaricineae</taxon>
        <taxon>Strophariaceae</taxon>
        <taxon>Hypholoma</taxon>
    </lineage>
</organism>
<name>A0A0D2PQV8_HYPSF</name>
<dbReference type="EMBL" id="KN817552">
    <property type="protein sequence ID" value="KJA22210.1"/>
    <property type="molecule type" value="Genomic_DNA"/>
</dbReference>
<dbReference type="Proteomes" id="UP000054270">
    <property type="component" value="Unassembled WGS sequence"/>
</dbReference>
<keyword evidence="2" id="KW-1185">Reference proteome</keyword>
<proteinExistence type="predicted"/>
<evidence type="ECO:0000313" key="2">
    <source>
        <dbReference type="Proteomes" id="UP000054270"/>
    </source>
</evidence>
<protein>
    <submittedName>
        <fullName evidence="1">Uncharacterized protein</fullName>
    </submittedName>
</protein>
<dbReference type="AlphaFoldDB" id="A0A0D2PQV8"/>